<dbReference type="InterPro" id="IPR036866">
    <property type="entry name" value="RibonucZ/Hydroxyglut_hydro"/>
</dbReference>
<comment type="caution">
    <text evidence="2">The sequence shown here is derived from an EMBL/GenBank/DDBJ whole genome shotgun (WGS) entry which is preliminary data.</text>
</comment>
<reference evidence="2 3" key="1">
    <citation type="journal article" date="2011" name="J. Bacteriol.">
        <title>Genome sequence of Haloplasma contractile, an unusual contractile bacterium from a deep-sea anoxic brine lake.</title>
        <authorList>
            <person name="Antunes A."/>
            <person name="Alam I."/>
            <person name="El Dorry H."/>
            <person name="Siam R."/>
            <person name="Robertson A."/>
            <person name="Bajic V.B."/>
            <person name="Stingl U."/>
        </authorList>
    </citation>
    <scope>NUCLEOTIDE SEQUENCE [LARGE SCALE GENOMIC DNA]</scope>
    <source>
        <strain evidence="2 3">SSD-17B</strain>
    </source>
</reference>
<dbReference type="InterPro" id="IPR050855">
    <property type="entry name" value="NDM-1-like"/>
</dbReference>
<dbReference type="SUPFAM" id="SSF56281">
    <property type="entry name" value="Metallo-hydrolase/oxidoreductase"/>
    <property type="match status" value="1"/>
</dbReference>
<evidence type="ECO:0000313" key="3">
    <source>
        <dbReference type="Proteomes" id="UP000005707"/>
    </source>
</evidence>
<dbReference type="Pfam" id="PF00753">
    <property type="entry name" value="Lactamase_B"/>
    <property type="match status" value="1"/>
</dbReference>
<feature type="domain" description="Metallo-beta-lactamase" evidence="1">
    <location>
        <begin position="25"/>
        <end position="236"/>
    </location>
</feature>
<sequence>MNNHFVEHNHVIKIAEDVFCIQILLVNSILIGQPNSGEFILIDTGVKKSKNHIIDKIESIYGKSAKPRAIILTHGHFDHIGSIKQLIDHYSDVEVYAHEDELPYLTGEKDYLPADPSVSNGLLAKMSPFYSHKGIDLGNRVKKLPDTHTIPFFDEWKWLHTPGHSPGQISLYRERDGILIASDAITTVKQESALKVLTQEKELHGPPQYFTTNWTEAYESVKKLVELKPNIIVSSHGKPLSGYPLAKGLETLTLGFERYEIPKQGKYVEERYKNHV</sequence>
<dbReference type="Gene3D" id="3.60.15.10">
    <property type="entry name" value="Ribonuclease Z/Hydroxyacylglutathione hydrolase-like"/>
    <property type="match status" value="1"/>
</dbReference>
<dbReference type="FunCoup" id="U2FGU5">
    <property type="interactions" value="48"/>
</dbReference>
<keyword evidence="3" id="KW-1185">Reference proteome</keyword>
<dbReference type="RefSeq" id="WP_008827319.1">
    <property type="nucleotide sequence ID" value="NZ_AFNU02000006.1"/>
</dbReference>
<name>U2FGU5_9MOLU</name>
<dbReference type="AlphaFoldDB" id="U2FGU5"/>
<keyword evidence="2" id="KW-0378">Hydrolase</keyword>
<organism evidence="2 3">
    <name type="scientific">Haloplasma contractile SSD-17B</name>
    <dbReference type="NCBI Taxonomy" id="1033810"/>
    <lineage>
        <taxon>Bacteria</taxon>
        <taxon>Bacillati</taxon>
        <taxon>Mycoplasmatota</taxon>
        <taxon>Mollicutes</taxon>
        <taxon>Haloplasmatales</taxon>
        <taxon>Haloplasmataceae</taxon>
        <taxon>Haloplasma</taxon>
    </lineage>
</organism>
<dbReference type="PANTHER" id="PTHR42951:SF17">
    <property type="entry name" value="METALLO-BETA-LACTAMASE DOMAIN-CONTAINING PROTEIN"/>
    <property type="match status" value="1"/>
</dbReference>
<dbReference type="InterPro" id="IPR001279">
    <property type="entry name" value="Metallo-B-lactamas"/>
</dbReference>
<dbReference type="InParanoid" id="U2FGU5"/>
<dbReference type="EMBL" id="AFNU02000006">
    <property type="protein sequence ID" value="ERJ12075.1"/>
    <property type="molecule type" value="Genomic_DNA"/>
</dbReference>
<dbReference type="STRING" id="1033810.HLPCO_001989"/>
<reference evidence="2 3" key="2">
    <citation type="journal article" date="2013" name="PLoS ONE">
        <title>INDIGO - INtegrated Data Warehouse of MIcrobial GenOmes with Examples from the Red Sea Extremophiles.</title>
        <authorList>
            <person name="Alam I."/>
            <person name="Antunes A."/>
            <person name="Kamau A.A."/>
            <person name="Ba Alawi W."/>
            <person name="Kalkatawi M."/>
            <person name="Stingl U."/>
            <person name="Bajic V.B."/>
        </authorList>
    </citation>
    <scope>NUCLEOTIDE SEQUENCE [LARGE SCALE GENOMIC DNA]</scope>
    <source>
        <strain evidence="2 3">SSD-17B</strain>
    </source>
</reference>
<dbReference type="EC" id="3.1.2.6" evidence="2"/>
<dbReference type="Proteomes" id="UP000005707">
    <property type="component" value="Unassembled WGS sequence"/>
</dbReference>
<dbReference type="SMART" id="SM00849">
    <property type="entry name" value="Lactamase_B"/>
    <property type="match status" value="1"/>
</dbReference>
<dbReference type="OrthoDB" id="9802248at2"/>
<gene>
    <name evidence="2" type="ORF">HLPCO_001989</name>
</gene>
<evidence type="ECO:0000313" key="2">
    <source>
        <dbReference type="EMBL" id="ERJ12075.1"/>
    </source>
</evidence>
<protein>
    <submittedName>
        <fullName evidence="2">Hydroxyacylglutathione hydrolase protein</fullName>
        <ecNumber evidence="2">3.1.2.6</ecNumber>
    </submittedName>
</protein>
<accession>U2FGU5</accession>
<dbReference type="PANTHER" id="PTHR42951">
    <property type="entry name" value="METALLO-BETA-LACTAMASE DOMAIN-CONTAINING"/>
    <property type="match status" value="1"/>
</dbReference>
<dbReference type="CDD" id="cd07721">
    <property type="entry name" value="yflN-like_MBL-fold"/>
    <property type="match status" value="1"/>
</dbReference>
<proteinExistence type="predicted"/>
<evidence type="ECO:0000259" key="1">
    <source>
        <dbReference type="SMART" id="SM00849"/>
    </source>
</evidence>
<dbReference type="GO" id="GO:0004416">
    <property type="term" value="F:hydroxyacylglutathione hydrolase activity"/>
    <property type="evidence" value="ECO:0007669"/>
    <property type="project" value="UniProtKB-EC"/>
</dbReference>
<dbReference type="eggNOG" id="COG0491">
    <property type="taxonomic scope" value="Bacteria"/>
</dbReference>